<organism evidence="1 2">
    <name type="scientific">Streptomyces albiaxialis</name>
    <dbReference type="NCBI Taxonomy" id="329523"/>
    <lineage>
        <taxon>Bacteria</taxon>
        <taxon>Bacillati</taxon>
        <taxon>Actinomycetota</taxon>
        <taxon>Actinomycetes</taxon>
        <taxon>Kitasatosporales</taxon>
        <taxon>Streptomycetaceae</taxon>
        <taxon>Streptomyces</taxon>
    </lineage>
</organism>
<reference evidence="1 2" key="1">
    <citation type="journal article" date="2019" name="Int. J. Syst. Evol. Microbiol.">
        <title>The Global Catalogue of Microorganisms (GCM) 10K type strain sequencing project: providing services to taxonomists for standard genome sequencing and annotation.</title>
        <authorList>
            <consortium name="The Broad Institute Genomics Platform"/>
            <consortium name="The Broad Institute Genome Sequencing Center for Infectious Disease"/>
            <person name="Wu L."/>
            <person name="Ma J."/>
        </authorList>
    </citation>
    <scope>NUCLEOTIDE SEQUENCE [LARGE SCALE GENOMIC DNA]</scope>
    <source>
        <strain evidence="1 2">JCM 15478</strain>
    </source>
</reference>
<proteinExistence type="predicted"/>
<evidence type="ECO:0000313" key="1">
    <source>
        <dbReference type="EMBL" id="GAA2073313.1"/>
    </source>
</evidence>
<dbReference type="EMBL" id="BAAAPE010000007">
    <property type="protein sequence ID" value="GAA2073313.1"/>
    <property type="molecule type" value="Genomic_DNA"/>
</dbReference>
<name>A0ABN2VUI0_9ACTN</name>
<dbReference type="Proteomes" id="UP001500016">
    <property type="component" value="Unassembled WGS sequence"/>
</dbReference>
<comment type="caution">
    <text evidence="1">The sequence shown here is derived from an EMBL/GenBank/DDBJ whole genome shotgun (WGS) entry which is preliminary data.</text>
</comment>
<sequence length="47" mass="4774">MRGGVGRGWTAMSWVYPALDAVGAGLPGMVERGTGTLLFGTGTFSAL</sequence>
<evidence type="ECO:0000313" key="2">
    <source>
        <dbReference type="Proteomes" id="UP001500016"/>
    </source>
</evidence>
<protein>
    <submittedName>
        <fullName evidence="1">Uncharacterized protein</fullName>
    </submittedName>
</protein>
<keyword evidence="2" id="KW-1185">Reference proteome</keyword>
<gene>
    <name evidence="1" type="ORF">GCM10009801_26520</name>
</gene>
<accession>A0ABN2VUI0</accession>